<sequence length="427" mass="46530">MALFAEYQSRPLRTLVTLFVAWKAFLFTVALSTPNKNGYDTSTSLLFERLYGSSSPIASALTTRLTRWDAIYYVHAAKDGYVYEQEWAFGTGVALSIRYLTQFIQSLGVEAYGIEPLAGIAISNVSHLGSVLALYKLTEVLTKDVKLSFISSALSIMSHGGLFLSSPYGEGPCSLLCFLAVLLFALRSQPGRSTLRRCALVIASGALLGLATTIRSNGLSYGLIFAVEAVQTGLAFLQQPTAAGFLHVAATVVGGSLAGSGILIPQLAAWSLYCYPDALRPWCNNTLPSIYTFVQDYYWDVGFLRYWTLNQLPLFIVAAPTLLLLSRSGWDLFLAGAIPTRGAPNQSHKTLIMTLAAIQMTMAVLALTTYHVQIIARVASGYPVWYWWIAASLCVDKTRAKGQMCIMFMVMYAGIQGALYSSFLPPA</sequence>
<evidence type="ECO:0000256" key="2">
    <source>
        <dbReference type="ARBA" id="ARBA00004687"/>
    </source>
</evidence>
<evidence type="ECO:0000256" key="8">
    <source>
        <dbReference type="ARBA" id="ARBA00022692"/>
    </source>
</evidence>
<keyword evidence="7 12" id="KW-0808">Transferase</keyword>
<dbReference type="Proteomes" id="UP000039046">
    <property type="component" value="Unassembled WGS sequence"/>
</dbReference>
<comment type="pathway">
    <text evidence="2 12">Glycolipid biosynthesis; glycosylphosphatidylinositol-anchor biosynthesis.</text>
</comment>
<feature type="transmembrane region" description="Helical" evidence="12">
    <location>
        <begin position="350"/>
        <end position="368"/>
    </location>
</feature>
<dbReference type="GO" id="GO:0005789">
    <property type="term" value="C:endoplasmic reticulum membrane"/>
    <property type="evidence" value="ECO:0007669"/>
    <property type="project" value="UniProtKB-SubCell"/>
</dbReference>
<evidence type="ECO:0000256" key="12">
    <source>
        <dbReference type="RuleBase" id="RU363112"/>
    </source>
</evidence>
<gene>
    <name evidence="13" type="ORF">VHEMI09759</name>
</gene>
<proteinExistence type="inferred from homology"/>
<reference evidence="13 14" key="1">
    <citation type="journal article" date="2015" name="Genome Announc.">
        <title>Draft Genome Sequence and Gene Annotation of the Entomopathogenic Fungus Verticillium hemipterigenum.</title>
        <authorList>
            <person name="Horn F."/>
            <person name="Habel A."/>
            <person name="Scharf D.H."/>
            <person name="Dworschak J."/>
            <person name="Brakhage A.A."/>
            <person name="Guthke R."/>
            <person name="Hertweck C."/>
            <person name="Linde J."/>
        </authorList>
    </citation>
    <scope>NUCLEOTIDE SEQUENCE [LARGE SCALE GENOMIC DNA]</scope>
</reference>
<evidence type="ECO:0000256" key="5">
    <source>
        <dbReference type="ARBA" id="ARBA00022502"/>
    </source>
</evidence>
<evidence type="ECO:0000256" key="4">
    <source>
        <dbReference type="ARBA" id="ARBA00013795"/>
    </source>
</evidence>
<comment type="caution">
    <text evidence="12">Lacks conserved residue(s) required for the propagation of feature annotation.</text>
</comment>
<dbReference type="GO" id="GO:0006506">
    <property type="term" value="P:GPI anchor biosynthetic process"/>
    <property type="evidence" value="ECO:0007669"/>
    <property type="project" value="UniProtKB-UniPathway"/>
</dbReference>
<evidence type="ECO:0000256" key="9">
    <source>
        <dbReference type="ARBA" id="ARBA00022824"/>
    </source>
</evidence>
<dbReference type="GO" id="GO:0000009">
    <property type="term" value="F:alpha-1,6-mannosyltransferase activity"/>
    <property type="evidence" value="ECO:0007669"/>
    <property type="project" value="InterPro"/>
</dbReference>
<keyword evidence="11 12" id="KW-0472">Membrane</keyword>
<dbReference type="PANTHER" id="PTHR12468:SF2">
    <property type="entry name" value="GPI MANNOSYLTRANSFERASE 2"/>
    <property type="match status" value="1"/>
</dbReference>
<keyword evidence="14" id="KW-1185">Reference proteome</keyword>
<evidence type="ECO:0000313" key="14">
    <source>
        <dbReference type="Proteomes" id="UP000039046"/>
    </source>
</evidence>
<feature type="transmembrane region" description="Helical" evidence="12">
    <location>
        <begin position="169"/>
        <end position="186"/>
    </location>
</feature>
<dbReference type="HOGENOM" id="CLU_029048_0_0_1"/>
<keyword evidence="6 12" id="KW-0328">Glycosyltransferase</keyword>
<dbReference type="OrthoDB" id="6510177at2759"/>
<feature type="transmembrane region" description="Helical" evidence="12">
    <location>
        <begin position="244"/>
        <end position="264"/>
    </location>
</feature>
<keyword evidence="5 12" id="KW-0337">GPI-anchor biosynthesis</keyword>
<protein>
    <recommendedName>
        <fullName evidence="4 12">GPI mannosyltransferase 2</fullName>
        <ecNumber evidence="12">2.4.1.-</ecNumber>
    </recommendedName>
</protein>
<dbReference type="EMBL" id="CDHN01000006">
    <property type="protein sequence ID" value="CEJ94214.1"/>
    <property type="molecule type" value="Genomic_DNA"/>
</dbReference>
<dbReference type="GO" id="GO:0031501">
    <property type="term" value="C:mannosyltransferase complex"/>
    <property type="evidence" value="ECO:0007669"/>
    <property type="project" value="TreeGrafter"/>
</dbReference>
<keyword evidence="9 12" id="KW-0256">Endoplasmic reticulum</keyword>
<name>A0A0A1TH56_9HYPO</name>
<comment type="similarity">
    <text evidence="3 12">Belongs to the PIGV family.</text>
</comment>
<feature type="transmembrane region" description="Helical" evidence="12">
    <location>
        <begin position="198"/>
        <end position="214"/>
    </location>
</feature>
<dbReference type="InterPro" id="IPR007315">
    <property type="entry name" value="PIG-V/Gpi18"/>
</dbReference>
<accession>A0A0A1TH56</accession>
<dbReference type="AlphaFoldDB" id="A0A0A1TH56"/>
<dbReference type="Pfam" id="PF04188">
    <property type="entry name" value="Mannosyl_trans2"/>
    <property type="match status" value="1"/>
</dbReference>
<evidence type="ECO:0000313" key="13">
    <source>
        <dbReference type="EMBL" id="CEJ94214.1"/>
    </source>
</evidence>
<evidence type="ECO:0000256" key="3">
    <source>
        <dbReference type="ARBA" id="ARBA00008698"/>
    </source>
</evidence>
<dbReference type="EC" id="2.4.1.-" evidence="12"/>
<organism evidence="13 14">
    <name type="scientific">[Torrubiella] hemipterigena</name>
    <dbReference type="NCBI Taxonomy" id="1531966"/>
    <lineage>
        <taxon>Eukaryota</taxon>
        <taxon>Fungi</taxon>
        <taxon>Dikarya</taxon>
        <taxon>Ascomycota</taxon>
        <taxon>Pezizomycotina</taxon>
        <taxon>Sordariomycetes</taxon>
        <taxon>Hypocreomycetidae</taxon>
        <taxon>Hypocreales</taxon>
        <taxon>Clavicipitaceae</taxon>
        <taxon>Clavicipitaceae incertae sedis</taxon>
        <taxon>'Torrubiella' clade</taxon>
    </lineage>
</organism>
<comment type="function">
    <text evidence="12">Mannosyltransferase involved in glycosylphosphatidylinositol-anchor biosynthesis.</text>
</comment>
<evidence type="ECO:0000256" key="7">
    <source>
        <dbReference type="ARBA" id="ARBA00022679"/>
    </source>
</evidence>
<evidence type="ECO:0000256" key="11">
    <source>
        <dbReference type="ARBA" id="ARBA00023136"/>
    </source>
</evidence>
<evidence type="ECO:0000256" key="10">
    <source>
        <dbReference type="ARBA" id="ARBA00022989"/>
    </source>
</evidence>
<dbReference type="GO" id="GO:0004376">
    <property type="term" value="F:GPI mannosyltransferase activity"/>
    <property type="evidence" value="ECO:0007669"/>
    <property type="project" value="InterPro"/>
</dbReference>
<dbReference type="UniPathway" id="UPA00196"/>
<feature type="transmembrane region" description="Helical" evidence="12">
    <location>
        <begin position="405"/>
        <end position="423"/>
    </location>
</feature>
<evidence type="ECO:0000256" key="1">
    <source>
        <dbReference type="ARBA" id="ARBA00004477"/>
    </source>
</evidence>
<feature type="transmembrane region" description="Helical" evidence="12">
    <location>
        <begin position="314"/>
        <end position="338"/>
    </location>
</feature>
<keyword evidence="8 12" id="KW-0812">Transmembrane</keyword>
<dbReference type="STRING" id="1531966.A0A0A1TH56"/>
<feature type="transmembrane region" description="Helical" evidence="12">
    <location>
        <begin position="12"/>
        <end position="31"/>
    </location>
</feature>
<comment type="subcellular location">
    <subcellularLocation>
        <location evidence="1 12">Endoplasmic reticulum membrane</location>
        <topology evidence="1 12">Multi-pass membrane protein</topology>
    </subcellularLocation>
</comment>
<keyword evidence="10 12" id="KW-1133">Transmembrane helix</keyword>
<evidence type="ECO:0000256" key="6">
    <source>
        <dbReference type="ARBA" id="ARBA00022676"/>
    </source>
</evidence>
<dbReference type="PANTHER" id="PTHR12468">
    <property type="entry name" value="GPI MANNOSYLTRANSFERASE 2"/>
    <property type="match status" value="1"/>
</dbReference>